<keyword evidence="8 13" id="KW-0812">Transmembrane</keyword>
<dbReference type="Pfam" id="PF03379">
    <property type="entry name" value="CcmB"/>
    <property type="match status" value="1"/>
</dbReference>
<dbReference type="RefSeq" id="WP_039188192.1">
    <property type="nucleotide sequence ID" value="NZ_JRFJ01000001.1"/>
</dbReference>
<dbReference type="GO" id="GO:0005886">
    <property type="term" value="C:plasma membrane"/>
    <property type="evidence" value="ECO:0007669"/>
    <property type="project" value="UniProtKB-SubCell"/>
</dbReference>
<evidence type="ECO:0000256" key="11">
    <source>
        <dbReference type="ARBA" id="ARBA00023136"/>
    </source>
</evidence>
<comment type="function">
    <text evidence="1 12">Required for the export of heme to the periplasm for the biogenesis of c-type cytochromes.</text>
</comment>
<dbReference type="EMBL" id="JRFJ01000001">
    <property type="protein sequence ID" value="KHJ55343.1"/>
    <property type="molecule type" value="Genomic_DNA"/>
</dbReference>
<evidence type="ECO:0000256" key="3">
    <source>
        <dbReference type="ARBA" id="ARBA00010544"/>
    </source>
</evidence>
<dbReference type="AlphaFoldDB" id="A0A0B1Q3A9"/>
<evidence type="ECO:0000256" key="12">
    <source>
        <dbReference type="PIRNR" id="PIRNR002764"/>
    </source>
</evidence>
<feature type="transmembrane region" description="Helical" evidence="13">
    <location>
        <begin position="156"/>
        <end position="179"/>
    </location>
</feature>
<feature type="transmembrane region" description="Helical" evidence="13">
    <location>
        <begin position="95"/>
        <end position="118"/>
    </location>
</feature>
<dbReference type="GO" id="GO:0015232">
    <property type="term" value="F:heme transmembrane transporter activity"/>
    <property type="evidence" value="ECO:0007669"/>
    <property type="project" value="InterPro"/>
</dbReference>
<evidence type="ECO:0000256" key="10">
    <source>
        <dbReference type="ARBA" id="ARBA00022989"/>
    </source>
</evidence>
<gene>
    <name evidence="14" type="ORF">LA66_01330</name>
</gene>
<keyword evidence="7 12" id="KW-0997">Cell inner membrane</keyword>
<dbReference type="NCBIfam" id="TIGR01190">
    <property type="entry name" value="ccmB"/>
    <property type="match status" value="1"/>
</dbReference>
<name>A0A0B1Q3A9_9HYPH</name>
<dbReference type="InterPro" id="IPR003544">
    <property type="entry name" value="Cyt_c_biogenesis_CcmB"/>
</dbReference>
<evidence type="ECO:0000256" key="4">
    <source>
        <dbReference type="ARBA" id="ARBA00016452"/>
    </source>
</evidence>
<feature type="transmembrane region" description="Helical" evidence="13">
    <location>
        <begin position="191"/>
        <end position="213"/>
    </location>
</feature>
<dbReference type="InterPro" id="IPR026031">
    <property type="entry name" value="Cyt_c_CcmB_bac"/>
</dbReference>
<evidence type="ECO:0000313" key="15">
    <source>
        <dbReference type="Proteomes" id="UP000030826"/>
    </source>
</evidence>
<comment type="caution">
    <text evidence="14">The sequence shown here is derived from an EMBL/GenBank/DDBJ whole genome shotgun (WGS) entry which is preliminary data.</text>
</comment>
<feature type="transmembrane region" description="Helical" evidence="13">
    <location>
        <begin position="124"/>
        <end position="149"/>
    </location>
</feature>
<feature type="transmembrane region" description="Helical" evidence="13">
    <location>
        <begin position="42"/>
        <end position="63"/>
    </location>
</feature>
<evidence type="ECO:0000256" key="1">
    <source>
        <dbReference type="ARBA" id="ARBA00002442"/>
    </source>
</evidence>
<keyword evidence="9 12" id="KW-0201">Cytochrome c-type biogenesis</keyword>
<dbReference type="PRINTS" id="PR01414">
    <property type="entry name" value="CCMBBIOGNSIS"/>
</dbReference>
<dbReference type="PIRSF" id="PIRSF002764">
    <property type="entry name" value="CcmB"/>
    <property type="match status" value="1"/>
</dbReference>
<evidence type="ECO:0000256" key="8">
    <source>
        <dbReference type="ARBA" id="ARBA00022692"/>
    </source>
</evidence>
<evidence type="ECO:0000256" key="13">
    <source>
        <dbReference type="SAM" id="Phobius"/>
    </source>
</evidence>
<dbReference type="GO" id="GO:0017004">
    <property type="term" value="P:cytochrome complex assembly"/>
    <property type="evidence" value="ECO:0007669"/>
    <property type="project" value="UniProtKB-KW"/>
</dbReference>
<dbReference type="STRING" id="370622.LA66_01330"/>
<dbReference type="Proteomes" id="UP000030826">
    <property type="component" value="Unassembled WGS sequence"/>
</dbReference>
<evidence type="ECO:0000256" key="6">
    <source>
        <dbReference type="ARBA" id="ARBA00022475"/>
    </source>
</evidence>
<dbReference type="GO" id="GO:1903607">
    <property type="term" value="P:cytochrome c biosynthetic process"/>
    <property type="evidence" value="ECO:0007669"/>
    <property type="project" value="TreeGrafter"/>
</dbReference>
<keyword evidence="6 12" id="KW-1003">Cell membrane</keyword>
<dbReference type="PANTHER" id="PTHR30070:SF1">
    <property type="entry name" value="CYTOCHROME C BIOGENESIS B-RELATED"/>
    <property type="match status" value="1"/>
</dbReference>
<evidence type="ECO:0000256" key="5">
    <source>
        <dbReference type="ARBA" id="ARBA00022448"/>
    </source>
</evidence>
<evidence type="ECO:0000313" key="14">
    <source>
        <dbReference type="EMBL" id="KHJ55343.1"/>
    </source>
</evidence>
<dbReference type="OrthoDB" id="9812915at2"/>
<evidence type="ECO:0000256" key="2">
    <source>
        <dbReference type="ARBA" id="ARBA00004429"/>
    </source>
</evidence>
<proteinExistence type="inferred from homology"/>
<evidence type="ECO:0000256" key="7">
    <source>
        <dbReference type="ARBA" id="ARBA00022519"/>
    </source>
</evidence>
<organism evidence="14 15">
    <name type="scientific">Aureimonas altamirensis</name>
    <dbReference type="NCBI Taxonomy" id="370622"/>
    <lineage>
        <taxon>Bacteria</taxon>
        <taxon>Pseudomonadati</taxon>
        <taxon>Pseudomonadota</taxon>
        <taxon>Alphaproteobacteria</taxon>
        <taxon>Hyphomicrobiales</taxon>
        <taxon>Aurantimonadaceae</taxon>
        <taxon>Aureimonas</taxon>
    </lineage>
</organism>
<evidence type="ECO:0000256" key="9">
    <source>
        <dbReference type="ARBA" id="ARBA00022748"/>
    </source>
</evidence>
<sequence>MVSLFLRDLALFARGGGFATGLIFFLALVVTIPFGIGPDLALLSRIGPAILWIGVLMATLLSLDRLFQADREDGTLDALILGPVPMPLVVLAKCAALWCAAILPLVVAAPVLGLFLAVEPAALGAVAATLLVGSPAVVLVGAIGAAVAISLPRGGVLVSVLVLPLTVPVLIFGVTAAYGAVNDPAPFREPFLVLCGLSLFFAVLGPVAAAHALRMLAD</sequence>
<keyword evidence="5 12" id="KW-0813">Transport</keyword>
<comment type="subcellular location">
    <subcellularLocation>
        <location evidence="2">Cell inner membrane</location>
        <topology evidence="2">Multi-pass membrane protein</topology>
    </subcellularLocation>
</comment>
<dbReference type="PANTHER" id="PTHR30070">
    <property type="entry name" value="HEME EXPORTER PROTEIN B"/>
    <property type="match status" value="1"/>
</dbReference>
<accession>A0A0B1Q3A9</accession>
<reference evidence="14 15" key="1">
    <citation type="submission" date="2014-09" db="EMBL/GenBank/DDBJ databases">
        <title>Isolation and characterization of Aurantimonas altamirensis ON-56566 from clinical sample following a dog bite.</title>
        <authorList>
            <person name="Eshaghi A."/>
            <person name="Li A."/>
            <person name="Shahinas D."/>
            <person name="Bahn P."/>
            <person name="Kus J.V."/>
            <person name="Patel S.N."/>
        </authorList>
    </citation>
    <scope>NUCLEOTIDE SEQUENCE [LARGE SCALE GENOMIC DNA]</scope>
    <source>
        <strain evidence="14 15">ON-56566</strain>
    </source>
</reference>
<protein>
    <recommendedName>
        <fullName evidence="4 12">Heme exporter protein B</fullName>
    </recommendedName>
</protein>
<keyword evidence="11 12" id="KW-0472">Membrane</keyword>
<comment type="similarity">
    <text evidence="3 12">Belongs to the CcmB/CycW/HelB family.</text>
</comment>
<keyword evidence="10 13" id="KW-1133">Transmembrane helix</keyword>
<feature type="transmembrane region" description="Helical" evidence="13">
    <location>
        <begin position="12"/>
        <end position="36"/>
    </location>
</feature>